<evidence type="ECO:0000313" key="2">
    <source>
        <dbReference type="Proteomes" id="UP000637578"/>
    </source>
</evidence>
<dbReference type="Proteomes" id="UP000637578">
    <property type="component" value="Unassembled WGS sequence"/>
</dbReference>
<accession>A0A8J3CLG5</accession>
<sequence length="106" mass="11979">MPEDDHKHAGNADVALSEITDLAHQILARATRGARRIEVDGQYYWTPPLDSVLDIYTERPELVMGDAGETMRNLHRYLEDEDAPYHAQALAWLGQLLQVVAARINQ</sequence>
<name>A0A8J3CLG5_9PSEU</name>
<dbReference type="AlphaFoldDB" id="A0A8J3CLG5"/>
<comment type="caution">
    <text evidence="1">The sequence shown here is derived from an EMBL/GenBank/DDBJ whole genome shotgun (WGS) entry which is preliminary data.</text>
</comment>
<dbReference type="RefSeq" id="WP_189061994.1">
    <property type="nucleotide sequence ID" value="NZ_BMMK01000059.1"/>
</dbReference>
<organism evidence="1 2">
    <name type="scientific">Longimycelium tulufanense</name>
    <dbReference type="NCBI Taxonomy" id="907463"/>
    <lineage>
        <taxon>Bacteria</taxon>
        <taxon>Bacillati</taxon>
        <taxon>Actinomycetota</taxon>
        <taxon>Actinomycetes</taxon>
        <taxon>Pseudonocardiales</taxon>
        <taxon>Pseudonocardiaceae</taxon>
        <taxon>Longimycelium</taxon>
    </lineage>
</organism>
<keyword evidence="2" id="KW-1185">Reference proteome</keyword>
<dbReference type="EMBL" id="BMMK01000059">
    <property type="protein sequence ID" value="GGM83059.1"/>
    <property type="molecule type" value="Genomic_DNA"/>
</dbReference>
<reference evidence="1" key="1">
    <citation type="journal article" date="2014" name="Int. J. Syst. Evol. Microbiol.">
        <title>Complete genome sequence of Corynebacterium casei LMG S-19264T (=DSM 44701T), isolated from a smear-ripened cheese.</title>
        <authorList>
            <consortium name="US DOE Joint Genome Institute (JGI-PGF)"/>
            <person name="Walter F."/>
            <person name="Albersmeier A."/>
            <person name="Kalinowski J."/>
            <person name="Ruckert C."/>
        </authorList>
    </citation>
    <scope>NUCLEOTIDE SEQUENCE</scope>
    <source>
        <strain evidence="1">CGMCC 4.5737</strain>
    </source>
</reference>
<reference evidence="1" key="2">
    <citation type="submission" date="2020-09" db="EMBL/GenBank/DDBJ databases">
        <authorList>
            <person name="Sun Q."/>
            <person name="Zhou Y."/>
        </authorList>
    </citation>
    <scope>NUCLEOTIDE SEQUENCE</scope>
    <source>
        <strain evidence="1">CGMCC 4.5737</strain>
    </source>
</reference>
<evidence type="ECO:0000313" key="1">
    <source>
        <dbReference type="EMBL" id="GGM83059.1"/>
    </source>
</evidence>
<gene>
    <name evidence="1" type="ORF">GCM10012275_62040</name>
</gene>
<proteinExistence type="predicted"/>
<protein>
    <submittedName>
        <fullName evidence="1">Uncharacterized protein</fullName>
    </submittedName>
</protein>